<keyword evidence="2" id="KW-0732">Signal</keyword>
<dbReference type="PROSITE" id="PS51257">
    <property type="entry name" value="PROKAR_LIPOPROTEIN"/>
    <property type="match status" value="1"/>
</dbReference>
<reference evidence="4 5" key="1">
    <citation type="submission" date="2024-06" db="EMBL/GenBank/DDBJ databases">
        <title>The Natural Products Discovery Center: Release of the First 8490 Sequenced Strains for Exploring Actinobacteria Biosynthetic Diversity.</title>
        <authorList>
            <person name="Kalkreuter E."/>
            <person name="Kautsar S.A."/>
            <person name="Yang D."/>
            <person name="Bader C.D."/>
            <person name="Teijaro C.N."/>
            <person name="Fluegel L."/>
            <person name="Davis C.M."/>
            <person name="Simpson J.R."/>
            <person name="Lauterbach L."/>
            <person name="Steele A.D."/>
            <person name="Gui C."/>
            <person name="Meng S."/>
            <person name="Li G."/>
            <person name="Viehrig K."/>
            <person name="Ye F."/>
            <person name="Su P."/>
            <person name="Kiefer A.F."/>
            <person name="Nichols A."/>
            <person name="Cepeda A.J."/>
            <person name="Yan W."/>
            <person name="Fan B."/>
            <person name="Jiang Y."/>
            <person name="Adhikari A."/>
            <person name="Zheng C.-J."/>
            <person name="Schuster L."/>
            <person name="Cowan T.M."/>
            <person name="Smanski M.J."/>
            <person name="Chevrette M.G."/>
            <person name="De Carvalho L.P.S."/>
            <person name="Shen B."/>
        </authorList>
    </citation>
    <scope>NUCLEOTIDE SEQUENCE [LARGE SCALE GENOMIC DNA]</scope>
    <source>
        <strain evidence="4 5">NPDC001166</strain>
    </source>
</reference>
<protein>
    <submittedName>
        <fullName evidence="4">DUF4232 domain-containing protein</fullName>
    </submittedName>
</protein>
<evidence type="ECO:0000256" key="1">
    <source>
        <dbReference type="SAM" id="MobiDB-lite"/>
    </source>
</evidence>
<accession>A0ABV1ULJ0</accession>
<feature type="compositionally biased region" description="Low complexity" evidence="1">
    <location>
        <begin position="32"/>
        <end position="80"/>
    </location>
</feature>
<dbReference type="Pfam" id="PF14016">
    <property type="entry name" value="DUF4232"/>
    <property type="match status" value="1"/>
</dbReference>
<feature type="region of interest" description="Disordered" evidence="1">
    <location>
        <begin position="32"/>
        <end position="99"/>
    </location>
</feature>
<gene>
    <name evidence="4" type="ORF">ABT272_44650</name>
</gene>
<dbReference type="RefSeq" id="WP_352066398.1">
    <property type="nucleotide sequence ID" value="NZ_JBEPAZ010000143.1"/>
</dbReference>
<name>A0ABV1ULJ0_9ACTN</name>
<organism evidence="4 5">
    <name type="scientific">Streptomyces sp. 900105245</name>
    <dbReference type="NCBI Taxonomy" id="3154379"/>
    <lineage>
        <taxon>Bacteria</taxon>
        <taxon>Bacillati</taxon>
        <taxon>Actinomycetota</taxon>
        <taxon>Actinomycetes</taxon>
        <taxon>Kitasatosporales</taxon>
        <taxon>Streptomycetaceae</taxon>
        <taxon>Streptomyces</taxon>
    </lineage>
</organism>
<proteinExistence type="predicted"/>
<sequence>MSLQKSAHIAILALAGSLLLVGCDGDLTADAQGGSTQSASSSAGGASSVPSAGSGQSSSTGGSSGKASTSSGSTGKSSGDSEGEVLPPDGYNDGDGHGNSRCHTHDLAFKTVSSTVAGQEEVSVALTNKSAATCTLKGFPGINLLSASGSWSLTRSAETPKTATLGTGKTAYFTITYLPFEGDGKEFRAASIVVTPPDETTSATLDWPGDSLMRQDAATHPGTFVGPIGS</sequence>
<feature type="chain" id="PRO_5047025783" evidence="2">
    <location>
        <begin position="23"/>
        <end position="230"/>
    </location>
</feature>
<evidence type="ECO:0000256" key="2">
    <source>
        <dbReference type="SAM" id="SignalP"/>
    </source>
</evidence>
<keyword evidence="5" id="KW-1185">Reference proteome</keyword>
<dbReference type="EMBL" id="JBEPAZ010000143">
    <property type="protein sequence ID" value="MER6434593.1"/>
    <property type="molecule type" value="Genomic_DNA"/>
</dbReference>
<comment type="caution">
    <text evidence="4">The sequence shown here is derived from an EMBL/GenBank/DDBJ whole genome shotgun (WGS) entry which is preliminary data.</text>
</comment>
<dbReference type="InterPro" id="IPR025326">
    <property type="entry name" value="DUF4232"/>
</dbReference>
<feature type="signal peptide" evidence="2">
    <location>
        <begin position="1"/>
        <end position="22"/>
    </location>
</feature>
<evidence type="ECO:0000313" key="4">
    <source>
        <dbReference type="EMBL" id="MER6434593.1"/>
    </source>
</evidence>
<evidence type="ECO:0000313" key="5">
    <source>
        <dbReference type="Proteomes" id="UP001470023"/>
    </source>
</evidence>
<evidence type="ECO:0000259" key="3">
    <source>
        <dbReference type="Pfam" id="PF14016"/>
    </source>
</evidence>
<dbReference type="Proteomes" id="UP001470023">
    <property type="component" value="Unassembled WGS sequence"/>
</dbReference>
<feature type="domain" description="DUF4232" evidence="3">
    <location>
        <begin position="102"/>
        <end position="209"/>
    </location>
</feature>